<feature type="compositionally biased region" description="Pro residues" evidence="2">
    <location>
        <begin position="560"/>
        <end position="571"/>
    </location>
</feature>
<keyword evidence="4" id="KW-1185">Reference proteome</keyword>
<evidence type="ECO:0000313" key="3">
    <source>
        <dbReference type="EMBL" id="KAF8900720.1"/>
    </source>
</evidence>
<organism evidence="3 4">
    <name type="scientific">Gymnopilus junonius</name>
    <name type="common">Spectacular rustgill mushroom</name>
    <name type="synonym">Gymnopilus spectabilis subsp. junonius</name>
    <dbReference type="NCBI Taxonomy" id="109634"/>
    <lineage>
        <taxon>Eukaryota</taxon>
        <taxon>Fungi</taxon>
        <taxon>Dikarya</taxon>
        <taxon>Basidiomycota</taxon>
        <taxon>Agaricomycotina</taxon>
        <taxon>Agaricomycetes</taxon>
        <taxon>Agaricomycetidae</taxon>
        <taxon>Agaricales</taxon>
        <taxon>Agaricineae</taxon>
        <taxon>Hymenogastraceae</taxon>
        <taxon>Gymnopilus</taxon>
    </lineage>
</organism>
<evidence type="ECO:0000256" key="1">
    <source>
        <dbReference type="SAM" id="Coils"/>
    </source>
</evidence>
<dbReference type="EMBL" id="JADNYJ010000046">
    <property type="protein sequence ID" value="KAF8900720.1"/>
    <property type="molecule type" value="Genomic_DNA"/>
</dbReference>
<name>A0A9P5NQL6_GYMJU</name>
<accession>A0A9P5NQL6</accession>
<dbReference type="Proteomes" id="UP000724874">
    <property type="component" value="Unassembled WGS sequence"/>
</dbReference>
<feature type="compositionally biased region" description="Basic and acidic residues" evidence="2">
    <location>
        <begin position="483"/>
        <end position="492"/>
    </location>
</feature>
<keyword evidence="1" id="KW-0175">Coiled coil</keyword>
<dbReference type="AlphaFoldDB" id="A0A9P5NQL6"/>
<feature type="region of interest" description="Disordered" evidence="2">
    <location>
        <begin position="369"/>
        <end position="430"/>
    </location>
</feature>
<feature type="compositionally biased region" description="Basic and acidic residues" evidence="2">
    <location>
        <begin position="125"/>
        <end position="140"/>
    </location>
</feature>
<evidence type="ECO:0000256" key="2">
    <source>
        <dbReference type="SAM" id="MobiDB-lite"/>
    </source>
</evidence>
<feature type="compositionally biased region" description="Low complexity" evidence="2">
    <location>
        <begin position="151"/>
        <end position="180"/>
    </location>
</feature>
<feature type="compositionally biased region" description="Low complexity" evidence="2">
    <location>
        <begin position="107"/>
        <end position="117"/>
    </location>
</feature>
<feature type="region of interest" description="Disordered" evidence="2">
    <location>
        <begin position="26"/>
        <end position="45"/>
    </location>
</feature>
<feature type="region of interest" description="Disordered" evidence="2">
    <location>
        <begin position="456"/>
        <end position="614"/>
    </location>
</feature>
<feature type="coiled-coil region" evidence="1">
    <location>
        <begin position="743"/>
        <end position="773"/>
    </location>
</feature>
<sequence length="816" mass="89177">MVARYGREGVPLWPGHLPASVVKQSIAERERQEEEEKEEDTARRFLSPGAVQRLVEWDQEVMWAEEGPGPGVREELVQEGGRKERMFVPSEQEALFAAGAGRNVGGAEAEGGNAVAGPSSSAQARTEKETGKETKQEGPKPKSTASAGTVTSLKSASKSTSKPASKSTSKSTSTKPTSTSTATSAAKFLAHRLLLPLLQLFFQLLPLVQLLRPLPKPRLKPLPYQLLDLPNSRIAHIALMLCPKQSQSRILNHSRSLNHCHFLHNLNQMLLLLPNLHFNPNLSLSQQLLLPSLRTDLLLHNIPSTSHHPSRQKANGLTRQGSLKSRMKPRTPGGGGAYANDIHRKLGPIPMLSPTVFIPHLSSSLGESVIEEEESIEQFESPVRRKSRDREKEKEKSGGRNGEAEARKKRRRPVYAETTSDEEHDPVHAHDTGGFVWSLIMKKMNEKTAAAASLAAPAPASAKGKEKQKQKVQKKAYTESSDDEGRSDKIQESEVEFTWRKKLREIDEQAVRVSPVPPPVPPPVEDQTQNQDVQDHRRSRSRGAISANGGHQPAVDQLPAPAPVPAQPPLPMEATADEIQGQDQDEDQEMQDMSTAVVPPASGPRAMEVDTDSSQEVVKAQLDVVNQNHDGDAVVEGAHMQRQNSDPTLMLQQMEEAFVDLNGGSGHVSPGGSVNHNSNASAQPIVATDAAVVPGPSNAPNKPEAARVEDDLTDDESREIGLLNAALDTNRGRDPLLLREEEEESTQDVLMDLRAAAQRLQQQQGRLDEKELEAGWDFGGGAAAAVRVLHKLRLKLPPLRSLLNRNQIKITIVLQT</sequence>
<evidence type="ECO:0000313" key="4">
    <source>
        <dbReference type="Proteomes" id="UP000724874"/>
    </source>
</evidence>
<feature type="compositionally biased region" description="Basic and acidic residues" evidence="2">
    <location>
        <begin position="388"/>
        <end position="406"/>
    </location>
</feature>
<feature type="region of interest" description="Disordered" evidence="2">
    <location>
        <begin position="302"/>
        <end position="341"/>
    </location>
</feature>
<feature type="compositionally biased region" description="Pro residues" evidence="2">
    <location>
        <begin position="515"/>
        <end position="524"/>
    </location>
</feature>
<reference evidence="3" key="1">
    <citation type="submission" date="2020-11" db="EMBL/GenBank/DDBJ databases">
        <authorList>
            <consortium name="DOE Joint Genome Institute"/>
            <person name="Ahrendt S."/>
            <person name="Riley R."/>
            <person name="Andreopoulos W."/>
            <person name="LaButti K."/>
            <person name="Pangilinan J."/>
            <person name="Ruiz-duenas F.J."/>
            <person name="Barrasa J.M."/>
            <person name="Sanchez-Garcia M."/>
            <person name="Camarero S."/>
            <person name="Miyauchi S."/>
            <person name="Serrano A."/>
            <person name="Linde D."/>
            <person name="Babiker R."/>
            <person name="Drula E."/>
            <person name="Ayuso-Fernandez I."/>
            <person name="Pacheco R."/>
            <person name="Padilla G."/>
            <person name="Ferreira P."/>
            <person name="Barriuso J."/>
            <person name="Kellner H."/>
            <person name="Castanera R."/>
            <person name="Alfaro M."/>
            <person name="Ramirez L."/>
            <person name="Pisabarro A.G."/>
            <person name="Kuo A."/>
            <person name="Tritt A."/>
            <person name="Lipzen A."/>
            <person name="He G."/>
            <person name="Yan M."/>
            <person name="Ng V."/>
            <person name="Cullen D."/>
            <person name="Martin F."/>
            <person name="Rosso M.-N."/>
            <person name="Henrissat B."/>
            <person name="Hibbett D."/>
            <person name="Martinez A.T."/>
            <person name="Grigoriev I.V."/>
        </authorList>
    </citation>
    <scope>NUCLEOTIDE SEQUENCE</scope>
    <source>
        <strain evidence="3">AH 44721</strain>
    </source>
</reference>
<proteinExistence type="predicted"/>
<comment type="caution">
    <text evidence="3">The sequence shown here is derived from an EMBL/GenBank/DDBJ whole genome shotgun (WGS) entry which is preliminary data.</text>
</comment>
<protein>
    <submittedName>
        <fullName evidence="3">Uncharacterized protein</fullName>
    </submittedName>
</protein>
<feature type="region of interest" description="Disordered" evidence="2">
    <location>
        <begin position="695"/>
        <end position="714"/>
    </location>
</feature>
<feature type="compositionally biased region" description="Polar residues" evidence="2">
    <location>
        <begin position="302"/>
        <end position="323"/>
    </location>
</feature>
<gene>
    <name evidence="3" type="ORF">CPB84DRAFT_1019667</name>
</gene>
<feature type="region of interest" description="Disordered" evidence="2">
    <location>
        <begin position="107"/>
        <end position="180"/>
    </location>
</feature>